<comment type="caution">
    <text evidence="5">The sequence shown here is derived from an EMBL/GenBank/DDBJ whole genome shotgun (WGS) entry which is preliminary data.</text>
</comment>
<keyword evidence="6" id="KW-1185">Reference proteome</keyword>
<name>A0A2N0VM37_9BACT</name>
<evidence type="ECO:0000256" key="4">
    <source>
        <dbReference type="RuleBase" id="RU003939"/>
    </source>
</evidence>
<proteinExistence type="inferred from homology"/>
<dbReference type="OrthoDB" id="9799835at2"/>
<dbReference type="EMBL" id="PISP01000001">
    <property type="protein sequence ID" value="PKD45214.1"/>
    <property type="molecule type" value="Genomic_DNA"/>
</dbReference>
<evidence type="ECO:0000256" key="1">
    <source>
        <dbReference type="ARBA" id="ARBA00010529"/>
    </source>
</evidence>
<dbReference type="PANTHER" id="PTHR33175:SF3">
    <property type="entry name" value="DNA-BINDING PROTEIN HU-BETA"/>
    <property type="match status" value="1"/>
</dbReference>
<organism evidence="5 6">
    <name type="scientific">Rhodohalobacter barkolensis</name>
    <dbReference type="NCBI Taxonomy" id="2053187"/>
    <lineage>
        <taxon>Bacteria</taxon>
        <taxon>Pseudomonadati</taxon>
        <taxon>Balneolota</taxon>
        <taxon>Balneolia</taxon>
        <taxon>Balneolales</taxon>
        <taxon>Balneolaceae</taxon>
        <taxon>Rhodohalobacter</taxon>
    </lineage>
</organism>
<evidence type="ECO:0000256" key="3">
    <source>
        <dbReference type="ARBA" id="ARBA00023125"/>
    </source>
</evidence>
<comment type="similarity">
    <text evidence="1 4">Belongs to the bacterial histone-like protein family.</text>
</comment>
<dbReference type="GO" id="GO:0003677">
    <property type="term" value="F:DNA binding"/>
    <property type="evidence" value="ECO:0007669"/>
    <property type="project" value="UniProtKB-KW"/>
</dbReference>
<evidence type="ECO:0000256" key="2">
    <source>
        <dbReference type="ARBA" id="ARBA00023067"/>
    </source>
</evidence>
<dbReference type="SUPFAM" id="SSF47729">
    <property type="entry name" value="IHF-like DNA-binding proteins"/>
    <property type="match status" value="1"/>
</dbReference>
<protein>
    <submittedName>
        <fullName evidence="5">HU family DNA-binding protein</fullName>
    </submittedName>
</protein>
<dbReference type="InterPro" id="IPR010992">
    <property type="entry name" value="IHF-like_DNA-bd_dom_sf"/>
</dbReference>
<dbReference type="GO" id="GO:0005829">
    <property type="term" value="C:cytosol"/>
    <property type="evidence" value="ECO:0007669"/>
    <property type="project" value="TreeGrafter"/>
</dbReference>
<dbReference type="GO" id="GO:0030527">
    <property type="term" value="F:structural constituent of chromatin"/>
    <property type="evidence" value="ECO:0007669"/>
    <property type="project" value="InterPro"/>
</dbReference>
<dbReference type="RefSeq" id="WP_101072787.1">
    <property type="nucleotide sequence ID" value="NZ_PISP01000001.1"/>
</dbReference>
<sequence length="97" mass="10879">MTYRELIDQLAESTGQSKAQTKKLLEDAISVLSDQLSKDKGVSIPELGTFSTKVKEVQKVYSPHYKKYMLVPPKRVVEFSPSAGLKDELKFSGQDNE</sequence>
<dbReference type="PANTHER" id="PTHR33175">
    <property type="entry name" value="DNA-BINDING PROTEIN HU"/>
    <property type="match status" value="1"/>
</dbReference>
<gene>
    <name evidence="5" type="ORF">CWD77_07140</name>
</gene>
<dbReference type="Proteomes" id="UP000233398">
    <property type="component" value="Unassembled WGS sequence"/>
</dbReference>
<dbReference type="Pfam" id="PF00216">
    <property type="entry name" value="Bac_DNA_binding"/>
    <property type="match status" value="1"/>
</dbReference>
<dbReference type="Gene3D" id="4.10.520.10">
    <property type="entry name" value="IHF-like DNA-binding proteins"/>
    <property type="match status" value="1"/>
</dbReference>
<keyword evidence="2" id="KW-0226">DNA condensation</keyword>
<dbReference type="GO" id="GO:0030261">
    <property type="term" value="P:chromosome condensation"/>
    <property type="evidence" value="ECO:0007669"/>
    <property type="project" value="UniProtKB-KW"/>
</dbReference>
<dbReference type="AlphaFoldDB" id="A0A2N0VM37"/>
<reference evidence="5 6" key="1">
    <citation type="submission" date="2017-11" db="EMBL/GenBank/DDBJ databases">
        <title>Rhodohalobacter 15182 sp. nov., isolated from a salt lake.</title>
        <authorList>
            <person name="Han S."/>
        </authorList>
    </citation>
    <scope>NUCLEOTIDE SEQUENCE [LARGE SCALE GENOMIC DNA]</scope>
    <source>
        <strain evidence="5 6">15182</strain>
    </source>
</reference>
<keyword evidence="3 5" id="KW-0238">DNA-binding</keyword>
<dbReference type="InterPro" id="IPR000119">
    <property type="entry name" value="Hist_DNA-bd"/>
</dbReference>
<dbReference type="SMART" id="SM00411">
    <property type="entry name" value="BHL"/>
    <property type="match status" value="1"/>
</dbReference>
<evidence type="ECO:0000313" key="5">
    <source>
        <dbReference type="EMBL" id="PKD45214.1"/>
    </source>
</evidence>
<evidence type="ECO:0000313" key="6">
    <source>
        <dbReference type="Proteomes" id="UP000233398"/>
    </source>
</evidence>
<accession>A0A2N0VM37</accession>